<evidence type="ECO:0000256" key="9">
    <source>
        <dbReference type="ARBA" id="ARBA00023211"/>
    </source>
</evidence>
<feature type="binding site" evidence="11">
    <location>
        <position position="507"/>
    </location>
    <ligand>
        <name>Mn(2+)</name>
        <dbReference type="ChEBI" id="CHEBI:29035"/>
    </ligand>
</feature>
<evidence type="ECO:0000256" key="5">
    <source>
        <dbReference type="ARBA" id="ARBA00022525"/>
    </source>
</evidence>
<dbReference type="PRINTS" id="PR00325">
    <property type="entry name" value="GERMIN"/>
</dbReference>
<dbReference type="Pfam" id="PF00190">
    <property type="entry name" value="Cupin_1"/>
    <property type="match status" value="3"/>
</dbReference>
<dbReference type="SMART" id="SM00835">
    <property type="entry name" value="Cupin_1"/>
    <property type="match status" value="3"/>
</dbReference>
<keyword evidence="9 10" id="KW-0464">Manganese</keyword>
<feature type="disulfide bond" evidence="12">
    <location>
        <begin position="382"/>
        <end position="397"/>
    </location>
</feature>
<keyword evidence="6 10" id="KW-0479">Metal-binding</keyword>
<keyword evidence="5" id="KW-0964">Secreted</keyword>
<reference evidence="14 15" key="1">
    <citation type="journal article" date="2018" name="Sci. Data">
        <title>The draft genome sequence of cork oak.</title>
        <authorList>
            <person name="Ramos A.M."/>
            <person name="Usie A."/>
            <person name="Barbosa P."/>
            <person name="Barros P.M."/>
            <person name="Capote T."/>
            <person name="Chaves I."/>
            <person name="Simoes F."/>
            <person name="Abreu I."/>
            <person name="Carrasquinho I."/>
            <person name="Faro C."/>
            <person name="Guimaraes J.B."/>
            <person name="Mendonca D."/>
            <person name="Nobrega F."/>
            <person name="Rodrigues L."/>
            <person name="Saibo N.J.M."/>
            <person name="Varela M.C."/>
            <person name="Egas C."/>
            <person name="Matos J."/>
            <person name="Miguel C.M."/>
            <person name="Oliveira M.M."/>
            <person name="Ricardo C.P."/>
            <person name="Goncalves S."/>
        </authorList>
    </citation>
    <scope>NUCLEOTIDE SEQUENCE [LARGE SCALE GENOMIC DNA]</scope>
    <source>
        <strain evidence="15">cv. HL8</strain>
    </source>
</reference>
<feature type="binding site" evidence="10">
    <location>
        <position position="461"/>
    </location>
    <ligand>
        <name>oxalate</name>
        <dbReference type="ChEBI" id="CHEBI:30623"/>
    </ligand>
</feature>
<evidence type="ECO:0000256" key="7">
    <source>
        <dbReference type="ARBA" id="ARBA00023157"/>
    </source>
</evidence>
<evidence type="ECO:0000256" key="10">
    <source>
        <dbReference type="PIRSR" id="PIRSR601929-1"/>
    </source>
</evidence>
<dbReference type="GO" id="GO:0030145">
    <property type="term" value="F:manganese ion binding"/>
    <property type="evidence" value="ECO:0007669"/>
    <property type="project" value="InterPro"/>
</dbReference>
<feature type="binding site" evidence="11">
    <location>
        <position position="459"/>
    </location>
    <ligand>
        <name>Mn(2+)</name>
        <dbReference type="ChEBI" id="CHEBI:29035"/>
    </ligand>
</feature>
<dbReference type="InterPro" id="IPR001929">
    <property type="entry name" value="Germin"/>
</dbReference>
<evidence type="ECO:0000313" key="15">
    <source>
        <dbReference type="Proteomes" id="UP000237347"/>
    </source>
</evidence>
<evidence type="ECO:0000313" key="14">
    <source>
        <dbReference type="EMBL" id="KAK7831741.1"/>
    </source>
</evidence>
<gene>
    <name evidence="14" type="ORF">CFP56_027096</name>
</gene>
<organism evidence="14 15">
    <name type="scientific">Quercus suber</name>
    <name type="common">Cork oak</name>
    <dbReference type="NCBI Taxonomy" id="58331"/>
    <lineage>
        <taxon>Eukaryota</taxon>
        <taxon>Viridiplantae</taxon>
        <taxon>Streptophyta</taxon>
        <taxon>Embryophyta</taxon>
        <taxon>Tracheophyta</taxon>
        <taxon>Spermatophyta</taxon>
        <taxon>Magnoliopsida</taxon>
        <taxon>eudicotyledons</taxon>
        <taxon>Gunneridae</taxon>
        <taxon>Pentapetalae</taxon>
        <taxon>rosids</taxon>
        <taxon>fabids</taxon>
        <taxon>Fagales</taxon>
        <taxon>Fagaceae</taxon>
        <taxon>Quercus</taxon>
    </lineage>
</organism>
<feature type="binding site" evidence="10">
    <location>
        <position position="466"/>
    </location>
    <ligand>
        <name>oxalate</name>
        <dbReference type="ChEBI" id="CHEBI:30623"/>
    </ligand>
</feature>
<dbReference type="InterPro" id="IPR011051">
    <property type="entry name" value="RmlC_Cupin_sf"/>
</dbReference>
<name>A0AAW0K0C5_QUESU</name>
<dbReference type="GO" id="GO:0048046">
    <property type="term" value="C:apoplast"/>
    <property type="evidence" value="ECO:0007669"/>
    <property type="project" value="UniProtKB-SubCell"/>
</dbReference>
<dbReference type="InterPro" id="IPR014710">
    <property type="entry name" value="RmlC-like_jellyroll"/>
</dbReference>
<evidence type="ECO:0000259" key="13">
    <source>
        <dbReference type="SMART" id="SM00835"/>
    </source>
</evidence>
<dbReference type="Proteomes" id="UP000237347">
    <property type="component" value="Unassembled WGS sequence"/>
</dbReference>
<keyword evidence="7 12" id="KW-1015">Disulfide bond</keyword>
<dbReference type="SUPFAM" id="SSF51182">
    <property type="entry name" value="RmlC-like cupins"/>
    <property type="match status" value="3"/>
</dbReference>
<evidence type="ECO:0000256" key="4">
    <source>
        <dbReference type="ARBA" id="ARBA00022523"/>
    </source>
</evidence>
<dbReference type="Gene3D" id="2.60.120.10">
    <property type="entry name" value="Jelly Rolls"/>
    <property type="match status" value="3"/>
</dbReference>
<proteinExistence type="inferred from homology"/>
<dbReference type="PROSITE" id="PS00725">
    <property type="entry name" value="GERMIN"/>
    <property type="match status" value="3"/>
</dbReference>
<sequence length="567" mass="60350">MAVLINGLACKDPKLAEANDFFFSGLHLEGNTSNAVGSMVTPVTVSQMPGLNTLGISMVRIDYAPWGINPPHTHPRASEILTVLEGHLEVGFVTSNPENRHITKVLKKGDVFVFPIGLIHYQRNVKSTNATAIAALSSQNPGVITIANSVFGCAPDIPTLFFTAALASDPSPLQYFCVADTNSQVLLNGLGCKDPKMVTASGLHITDNISNPAGSRVNPMTSTQIPGLNSPSISLVRIDYAPSGINPPHTHPRATEILTILEGSLEVGFVTSNPQNSLITKVLHKGDVFVFPIGLLSRKVGNGNAFAIAAQVVKILVLSQLRIQCLGPSLIFLAFQVDNNVVNYIQSNSRQAMASYILLSGLLALFFTAALASDPSPLQDFCVADTNNQVFLNGLACKDPKMVDANDFSSSGLHIAGNTSNPAGSKVTPMTAVQIPGLNSLGISLVRIDYAPWGINPPHTHPRATEILTVLEGSLEVGFVTSNPQNRLITKVLQKGDVFVFPIGLIHYQRNFGNGSAIAIAALSSQNPGVITIANTVFGSKPHIPSDILVKAFQVDNNVINYIQSKF</sequence>
<dbReference type="EMBL" id="PKMF04000437">
    <property type="protein sequence ID" value="KAK7831741.1"/>
    <property type="molecule type" value="Genomic_DNA"/>
</dbReference>
<dbReference type="AlphaFoldDB" id="A0AAW0K0C5"/>
<evidence type="ECO:0000256" key="3">
    <source>
        <dbReference type="ARBA" id="ARBA00007456"/>
    </source>
</evidence>
<evidence type="ECO:0000256" key="1">
    <source>
        <dbReference type="ARBA" id="ARBA00003629"/>
    </source>
</evidence>
<evidence type="ECO:0000256" key="2">
    <source>
        <dbReference type="ARBA" id="ARBA00004271"/>
    </source>
</evidence>
<comment type="similarity">
    <text evidence="3">Belongs to the germin family.</text>
</comment>
<dbReference type="InterPro" id="IPR019780">
    <property type="entry name" value="Germin_Mn-BS"/>
</dbReference>
<keyword evidence="15" id="KW-1185">Reference proteome</keyword>
<comment type="caution">
    <text evidence="14">The sequence shown here is derived from an EMBL/GenBank/DDBJ whole genome shotgun (WGS) entry which is preliminary data.</text>
</comment>
<comment type="function">
    <text evidence="1">May play a role in plant defense. Probably has no oxalate oxidase activity even if the active site is conserved.</text>
</comment>
<accession>A0AAW0K0C5</accession>
<dbReference type="FunFam" id="2.60.120.10:FF:000005">
    <property type="entry name" value="Germin-like protein subfamily 1 member 8"/>
    <property type="match status" value="2"/>
</dbReference>
<protein>
    <submittedName>
        <fullName evidence="14">Germin-like protein subfamily 1 member 7</fullName>
    </submittedName>
</protein>
<evidence type="ECO:0000256" key="8">
    <source>
        <dbReference type="ARBA" id="ARBA00023180"/>
    </source>
</evidence>
<dbReference type="InterPro" id="IPR006045">
    <property type="entry name" value="Cupin_1"/>
</dbReference>
<dbReference type="PANTHER" id="PTHR31238">
    <property type="entry name" value="GERMIN-LIKE PROTEIN SUBFAMILY 3 MEMBER 3"/>
    <property type="match status" value="1"/>
</dbReference>
<keyword evidence="8" id="KW-0325">Glycoprotein</keyword>
<feature type="binding site" evidence="11">
    <location>
        <position position="461"/>
    </location>
    <ligand>
        <name>Mn(2+)</name>
        <dbReference type="ChEBI" id="CHEBI:29035"/>
    </ligand>
</feature>
<evidence type="ECO:0000256" key="11">
    <source>
        <dbReference type="PIRSR" id="PIRSR601929-2"/>
    </source>
</evidence>
<feature type="binding site" evidence="11">
    <location>
        <position position="466"/>
    </location>
    <ligand>
        <name>Mn(2+)</name>
        <dbReference type="ChEBI" id="CHEBI:29035"/>
    </ligand>
</feature>
<feature type="binding site" evidence="10">
    <location>
        <position position="456"/>
    </location>
    <ligand>
        <name>oxalate</name>
        <dbReference type="ChEBI" id="CHEBI:30623"/>
    </ligand>
</feature>
<feature type="domain" description="Cupin type-1" evidence="13">
    <location>
        <begin position="24"/>
        <end position="174"/>
    </location>
</feature>
<evidence type="ECO:0000256" key="12">
    <source>
        <dbReference type="PIRSR" id="PIRSR601929-3"/>
    </source>
</evidence>
<feature type="domain" description="Cupin type-1" evidence="13">
    <location>
        <begin position="411"/>
        <end position="561"/>
    </location>
</feature>
<dbReference type="CDD" id="cd02241">
    <property type="entry name" value="cupin_OxOx"/>
    <property type="match status" value="3"/>
</dbReference>
<comment type="subcellular location">
    <subcellularLocation>
        <location evidence="2">Secreted</location>
        <location evidence="2">Extracellular space</location>
        <location evidence="2">Apoplast</location>
    </subcellularLocation>
</comment>
<feature type="domain" description="Cupin type-1" evidence="13">
    <location>
        <begin position="201"/>
        <end position="343"/>
    </location>
</feature>
<keyword evidence="4" id="KW-0052">Apoplast</keyword>
<evidence type="ECO:0000256" key="6">
    <source>
        <dbReference type="ARBA" id="ARBA00022723"/>
    </source>
</evidence>